<evidence type="ECO:0000313" key="3">
    <source>
        <dbReference type="Proteomes" id="UP000662747"/>
    </source>
</evidence>
<dbReference type="Gene3D" id="6.10.140.1960">
    <property type="match status" value="1"/>
</dbReference>
<keyword evidence="3" id="KW-1185">Reference proteome</keyword>
<evidence type="ECO:0000313" key="2">
    <source>
        <dbReference type="EMBL" id="QSQ26479.1"/>
    </source>
</evidence>
<feature type="compositionally biased region" description="Gly residues" evidence="1">
    <location>
        <begin position="153"/>
        <end position="166"/>
    </location>
</feature>
<name>A0ABX7P7L8_9BACT</name>
<feature type="region of interest" description="Disordered" evidence="1">
    <location>
        <begin position="85"/>
        <end position="166"/>
    </location>
</feature>
<gene>
    <name evidence="2" type="ORF">JY651_16780</name>
</gene>
<dbReference type="Proteomes" id="UP000662747">
    <property type="component" value="Chromosome"/>
</dbReference>
<accession>A0ABX7P7L8</accession>
<sequence length="166" mass="17188">MAGTPDSDLDDVARIRRVLARELETINEYEAFARASSSPDVRAFFLHLAAEEKEHVSEAVHMLRLLDGGQDTHFTKPVATGHFEAAAGAGAPAAPMASERAAPSAPPPPTATVNGRNGRLEPPTSLPPQRLMYGLPAPPPAVESHPLTVGSLRRGGGGGGSGGSGR</sequence>
<reference evidence="2 3" key="1">
    <citation type="submission" date="2021-02" db="EMBL/GenBank/DDBJ databases">
        <title>De Novo genome assembly of isolated myxobacteria.</title>
        <authorList>
            <person name="Stevens D.C."/>
        </authorList>
    </citation>
    <scope>NUCLEOTIDE SEQUENCE [LARGE SCALE GENOMIC DNA]</scope>
    <source>
        <strain evidence="3">SCPEA02</strain>
    </source>
</reference>
<dbReference type="RefSeq" id="WP_206728026.1">
    <property type="nucleotide sequence ID" value="NZ_CP071090.1"/>
</dbReference>
<evidence type="ECO:0000256" key="1">
    <source>
        <dbReference type="SAM" id="MobiDB-lite"/>
    </source>
</evidence>
<organism evidence="2 3">
    <name type="scientific">Pyxidicoccus parkwayensis</name>
    <dbReference type="NCBI Taxonomy" id="2813578"/>
    <lineage>
        <taxon>Bacteria</taxon>
        <taxon>Pseudomonadati</taxon>
        <taxon>Myxococcota</taxon>
        <taxon>Myxococcia</taxon>
        <taxon>Myxococcales</taxon>
        <taxon>Cystobacterineae</taxon>
        <taxon>Myxococcaceae</taxon>
        <taxon>Pyxidicoccus</taxon>
    </lineage>
</organism>
<dbReference type="EMBL" id="CP071090">
    <property type="protein sequence ID" value="QSQ26479.1"/>
    <property type="molecule type" value="Genomic_DNA"/>
</dbReference>
<dbReference type="InterPro" id="IPR009078">
    <property type="entry name" value="Ferritin-like_SF"/>
</dbReference>
<protein>
    <submittedName>
        <fullName evidence="2">Ferritin</fullName>
    </submittedName>
</protein>
<proteinExistence type="predicted"/>
<dbReference type="SUPFAM" id="SSF47240">
    <property type="entry name" value="Ferritin-like"/>
    <property type="match status" value="1"/>
</dbReference>
<feature type="compositionally biased region" description="Low complexity" evidence="1">
    <location>
        <begin position="85"/>
        <end position="103"/>
    </location>
</feature>